<comment type="caution">
    <text evidence="7">The sequence shown here is derived from an EMBL/GenBank/DDBJ whole genome shotgun (WGS) entry which is preliminary data.</text>
</comment>
<evidence type="ECO:0000259" key="5">
    <source>
        <dbReference type="Pfam" id="PF13086"/>
    </source>
</evidence>
<sequence>MNKKGQLVQHRRVLINSVLSWTLQDVFNPQLYNDKVETIPKTFSSVEQYLNSYRYPLLEEIHAEMNTSMANLSQSPTCRILSVKKDQGYRPPENLLHQITFDGQYQPYCSDLIALLDARPTTLEDLNSPQRLFVPALVLSVDYKRKHKVLHIRTLIPIMAEKGEEKIIEPHFIVSLLNLLPSLRMWEALHGRNLRIIKQVVSFDSRVEVSCGICCQKDKCLQEKDLQSFNLNESQLEAVISSIETSKCDHRSSVKLIWGPPGTGKTKTVSIILFELLKMKCKTLTCAPTNTAIVEVTSRLMKIVRGAIQDGSYGLGDILLLGNKDRLKMHDHDDLADVFLDNRIEVLSQYSVSFAKWGSWVKTMISLLKDSYQLYLKYLESRKNAKTEKGICCLFCVNSEIDDLEDENISIALRISLFMKKQLRRFEEEMSFCIKSMCTHMPTSVVPVKMVDNMHRALELFKYFALLLQDGSFTEQQVMKIFSGSESIQSTVNDPSLRFLCTTRNECLERLNFLTKVSIPRFVNDGAIRNFCLQRACLIFCTTSSSAKLSQIKKTKLVIIDEAAQLKECESAIPLQLPNVQHAILIGDERQLPAMVQSKISEEAEFGRSLFERLVSLGHKKHLLNVQYRMHPAISLFPNSEFYNKQISDAYSVQEGSYTKHLLQGNMYGPYSFINLSHGREGFDNKHSRNNMIEVAVISEIIENLFKASIANGQKVSVGVISPYNAQVVAITKKLGDKYSTHNDFSVSVRSVDGFQGGEEDVILISTVRSNDYGSIGFLANHQRTNVALTRARYCLWIIGDGQALMNSNSVWRKIVLDAKGRGCYFNADDDKKLSKVIIDYLVERGQLNDLLRMKSLINFKGARWKVIFEDDFWKSFARIKSVATRKDVVVLLMKLASGRRDCPSRREKKLGIRKGMIASPLLKQTNIDGFYKLLWTTDIVKENTKYTTQVLKILNILPHMEIPRLAKKLDIIFGSYSIDKVSRCEFKCFEGTLEVPMSWEPHWVIKRRDLKELSTGLASLSLG</sequence>
<keyword evidence="3" id="KW-0347">Helicase</keyword>
<dbReference type="Proteomes" id="UP001177140">
    <property type="component" value="Unassembled WGS sequence"/>
</dbReference>
<dbReference type="GO" id="GO:0005524">
    <property type="term" value="F:ATP binding"/>
    <property type="evidence" value="ECO:0007669"/>
    <property type="project" value="UniProtKB-KW"/>
</dbReference>
<organism evidence="7 8">
    <name type="scientific">Papaver nudicaule</name>
    <name type="common">Iceland poppy</name>
    <dbReference type="NCBI Taxonomy" id="74823"/>
    <lineage>
        <taxon>Eukaryota</taxon>
        <taxon>Viridiplantae</taxon>
        <taxon>Streptophyta</taxon>
        <taxon>Embryophyta</taxon>
        <taxon>Tracheophyta</taxon>
        <taxon>Spermatophyta</taxon>
        <taxon>Magnoliopsida</taxon>
        <taxon>Ranunculales</taxon>
        <taxon>Papaveraceae</taxon>
        <taxon>Papaveroideae</taxon>
        <taxon>Papaver</taxon>
    </lineage>
</organism>
<dbReference type="GO" id="GO:0005694">
    <property type="term" value="C:chromosome"/>
    <property type="evidence" value="ECO:0007669"/>
    <property type="project" value="UniProtKB-ARBA"/>
</dbReference>
<evidence type="ECO:0000256" key="4">
    <source>
        <dbReference type="ARBA" id="ARBA00022840"/>
    </source>
</evidence>
<name>A0AA41SF94_PAPNU</name>
<feature type="domain" description="DNA2/NAM7 helicase-like C-terminal" evidence="6">
    <location>
        <begin position="607"/>
        <end position="801"/>
    </location>
</feature>
<evidence type="ECO:0000256" key="1">
    <source>
        <dbReference type="ARBA" id="ARBA00022741"/>
    </source>
</evidence>
<feature type="domain" description="DNA2/NAM7 helicase helicase" evidence="5">
    <location>
        <begin position="230"/>
        <end position="599"/>
    </location>
</feature>
<dbReference type="GO" id="GO:0016787">
    <property type="term" value="F:hydrolase activity"/>
    <property type="evidence" value="ECO:0007669"/>
    <property type="project" value="UniProtKB-KW"/>
</dbReference>
<evidence type="ECO:0008006" key="9">
    <source>
        <dbReference type="Google" id="ProtNLM"/>
    </source>
</evidence>
<dbReference type="Pfam" id="PF13086">
    <property type="entry name" value="AAA_11"/>
    <property type="match status" value="1"/>
</dbReference>
<evidence type="ECO:0000259" key="6">
    <source>
        <dbReference type="Pfam" id="PF13087"/>
    </source>
</evidence>
<keyword evidence="8" id="KW-1185">Reference proteome</keyword>
<protein>
    <recommendedName>
        <fullName evidence="9">P-loop containing nucleoside triphosphate hydrolase</fullName>
    </recommendedName>
</protein>
<evidence type="ECO:0000256" key="2">
    <source>
        <dbReference type="ARBA" id="ARBA00022801"/>
    </source>
</evidence>
<dbReference type="FunFam" id="3.40.50.300:FF:000326">
    <property type="entry name" value="P-loop containing nucleoside triphosphate hydrolase"/>
    <property type="match status" value="1"/>
</dbReference>
<dbReference type="InterPro" id="IPR047187">
    <property type="entry name" value="SF1_C_Upf1"/>
</dbReference>
<dbReference type="PANTHER" id="PTHR10887:SF522">
    <property type="entry name" value="P-LOOP CONTAINING NUCLEOSIDE TRIPHOSPHATE HYDROLASES SUPERFAMILY PROTEIN"/>
    <property type="match status" value="1"/>
</dbReference>
<accession>A0AA41SF94</accession>
<dbReference type="GO" id="GO:0004386">
    <property type="term" value="F:helicase activity"/>
    <property type="evidence" value="ECO:0007669"/>
    <property type="project" value="UniProtKB-KW"/>
</dbReference>
<dbReference type="SUPFAM" id="SSF52540">
    <property type="entry name" value="P-loop containing nucleoside triphosphate hydrolases"/>
    <property type="match status" value="1"/>
</dbReference>
<dbReference type="CDD" id="cd18808">
    <property type="entry name" value="SF1_C_Upf1"/>
    <property type="match status" value="1"/>
</dbReference>
<keyword evidence="1" id="KW-0547">Nucleotide-binding</keyword>
<dbReference type="AlphaFoldDB" id="A0AA41SF94"/>
<evidence type="ECO:0000313" key="7">
    <source>
        <dbReference type="EMBL" id="MCL7033940.1"/>
    </source>
</evidence>
<dbReference type="Pfam" id="PF13087">
    <property type="entry name" value="AAA_12"/>
    <property type="match status" value="1"/>
</dbReference>
<dbReference type="PANTHER" id="PTHR10887">
    <property type="entry name" value="DNA2/NAM7 HELICASE FAMILY"/>
    <property type="match status" value="1"/>
</dbReference>
<dbReference type="InterPro" id="IPR045055">
    <property type="entry name" value="DNA2/NAM7-like"/>
</dbReference>
<gene>
    <name evidence="7" type="ORF">MKW94_007093</name>
</gene>
<keyword evidence="4" id="KW-0067">ATP-binding</keyword>
<evidence type="ECO:0000313" key="8">
    <source>
        <dbReference type="Proteomes" id="UP001177140"/>
    </source>
</evidence>
<dbReference type="InterPro" id="IPR027417">
    <property type="entry name" value="P-loop_NTPase"/>
</dbReference>
<keyword evidence="2" id="KW-0378">Hydrolase</keyword>
<reference evidence="7" key="1">
    <citation type="submission" date="2022-03" db="EMBL/GenBank/DDBJ databases">
        <title>A functionally conserved STORR gene fusion in Papaver species that diverged 16.8 million years ago.</title>
        <authorList>
            <person name="Catania T."/>
        </authorList>
    </citation>
    <scope>NUCLEOTIDE SEQUENCE</scope>
    <source>
        <strain evidence="7">S-191538</strain>
    </source>
</reference>
<dbReference type="InterPro" id="IPR041677">
    <property type="entry name" value="DNA2/NAM7_AAA_11"/>
</dbReference>
<dbReference type="Gene3D" id="3.40.50.300">
    <property type="entry name" value="P-loop containing nucleotide triphosphate hydrolases"/>
    <property type="match status" value="2"/>
</dbReference>
<dbReference type="EMBL" id="JAJJMA010140171">
    <property type="protein sequence ID" value="MCL7033940.1"/>
    <property type="molecule type" value="Genomic_DNA"/>
</dbReference>
<evidence type="ECO:0000256" key="3">
    <source>
        <dbReference type="ARBA" id="ARBA00022806"/>
    </source>
</evidence>
<dbReference type="InterPro" id="IPR041679">
    <property type="entry name" value="DNA2/NAM7-like_C"/>
</dbReference>
<proteinExistence type="predicted"/>